<comment type="cofactor">
    <cofactor evidence="1">
        <name>Mg(2+)</name>
        <dbReference type="ChEBI" id="CHEBI:18420"/>
    </cofactor>
</comment>
<keyword evidence="8" id="KW-0460">Magnesium</keyword>
<evidence type="ECO:0000313" key="12">
    <source>
        <dbReference type="Proteomes" id="UP001596506"/>
    </source>
</evidence>
<keyword evidence="3" id="KW-0808">Transferase</keyword>
<evidence type="ECO:0000259" key="10">
    <source>
        <dbReference type="Pfam" id="PF01909"/>
    </source>
</evidence>
<dbReference type="EMBL" id="JBHTBD010000001">
    <property type="protein sequence ID" value="MFC7293886.1"/>
    <property type="molecule type" value="Genomic_DNA"/>
</dbReference>
<evidence type="ECO:0000256" key="3">
    <source>
        <dbReference type="ARBA" id="ARBA00022679"/>
    </source>
</evidence>
<keyword evidence="2" id="KW-1277">Toxin-antitoxin system</keyword>
<keyword evidence="7" id="KW-0067">ATP-binding</keyword>
<comment type="caution">
    <text evidence="11">The sequence shown here is derived from an EMBL/GenBank/DDBJ whole genome shotgun (WGS) entry which is preliminary data.</text>
</comment>
<dbReference type="InterPro" id="IPR043519">
    <property type="entry name" value="NT_sf"/>
</dbReference>
<evidence type="ECO:0000256" key="9">
    <source>
        <dbReference type="ARBA" id="ARBA00038276"/>
    </source>
</evidence>
<dbReference type="Proteomes" id="UP001596506">
    <property type="component" value="Unassembled WGS sequence"/>
</dbReference>
<evidence type="ECO:0000256" key="6">
    <source>
        <dbReference type="ARBA" id="ARBA00022741"/>
    </source>
</evidence>
<accession>A0ABW2IRS0</accession>
<sequence>MPNQDMLQLLRDKHDEIRLLCEKHKVTQLAVFGSAATGKFHAASDLDFLVDFQDTLSARDMATAFFGLKEDLEALFSRSVDLITASSLTNPYFRSAVMEERQSLYAA</sequence>
<name>A0ABW2IRS0_9GAMM</name>
<keyword evidence="12" id="KW-1185">Reference proteome</keyword>
<evidence type="ECO:0000256" key="5">
    <source>
        <dbReference type="ARBA" id="ARBA00022723"/>
    </source>
</evidence>
<evidence type="ECO:0000256" key="4">
    <source>
        <dbReference type="ARBA" id="ARBA00022695"/>
    </source>
</evidence>
<dbReference type="RefSeq" id="WP_100687682.1">
    <property type="nucleotide sequence ID" value="NZ_JBHTBD010000001.1"/>
</dbReference>
<dbReference type="InterPro" id="IPR052038">
    <property type="entry name" value="Type-VII_TA_antitoxin"/>
</dbReference>
<keyword evidence="5" id="KW-0479">Metal-binding</keyword>
<proteinExistence type="inferred from homology"/>
<dbReference type="PANTHER" id="PTHR33571">
    <property type="entry name" value="SSL8005 PROTEIN"/>
    <property type="match status" value="1"/>
</dbReference>
<evidence type="ECO:0000256" key="1">
    <source>
        <dbReference type="ARBA" id="ARBA00001946"/>
    </source>
</evidence>
<feature type="domain" description="Polymerase nucleotidyl transferase" evidence="10">
    <location>
        <begin position="20"/>
        <end position="102"/>
    </location>
</feature>
<protein>
    <submittedName>
        <fullName evidence="11">Nucleotidyltransferase family protein</fullName>
    </submittedName>
</protein>
<dbReference type="CDD" id="cd05403">
    <property type="entry name" value="NT_KNTase_like"/>
    <property type="match status" value="1"/>
</dbReference>
<dbReference type="SUPFAM" id="SSF81301">
    <property type="entry name" value="Nucleotidyltransferase"/>
    <property type="match status" value="1"/>
</dbReference>
<dbReference type="PANTHER" id="PTHR33571:SF12">
    <property type="entry name" value="BSL3053 PROTEIN"/>
    <property type="match status" value="1"/>
</dbReference>
<evidence type="ECO:0000256" key="7">
    <source>
        <dbReference type="ARBA" id="ARBA00022840"/>
    </source>
</evidence>
<evidence type="ECO:0000256" key="2">
    <source>
        <dbReference type="ARBA" id="ARBA00022649"/>
    </source>
</evidence>
<organism evidence="11 12">
    <name type="scientific">Marinobacter aromaticivorans</name>
    <dbReference type="NCBI Taxonomy" id="1494078"/>
    <lineage>
        <taxon>Bacteria</taxon>
        <taxon>Pseudomonadati</taxon>
        <taxon>Pseudomonadota</taxon>
        <taxon>Gammaproteobacteria</taxon>
        <taxon>Pseudomonadales</taxon>
        <taxon>Marinobacteraceae</taxon>
        <taxon>Marinobacter</taxon>
    </lineage>
</organism>
<reference evidence="12" key="1">
    <citation type="journal article" date="2019" name="Int. J. Syst. Evol. Microbiol.">
        <title>The Global Catalogue of Microorganisms (GCM) 10K type strain sequencing project: providing services to taxonomists for standard genome sequencing and annotation.</title>
        <authorList>
            <consortium name="The Broad Institute Genomics Platform"/>
            <consortium name="The Broad Institute Genome Sequencing Center for Infectious Disease"/>
            <person name="Wu L."/>
            <person name="Ma J."/>
        </authorList>
    </citation>
    <scope>NUCLEOTIDE SEQUENCE [LARGE SCALE GENOMIC DNA]</scope>
    <source>
        <strain evidence="12">CCUG 60559</strain>
    </source>
</reference>
<dbReference type="InterPro" id="IPR002934">
    <property type="entry name" value="Polymerase_NTP_transf_dom"/>
</dbReference>
<comment type="similarity">
    <text evidence="9">Belongs to the MntA antitoxin family.</text>
</comment>
<gene>
    <name evidence="11" type="ORF">ACFQQA_04015</name>
</gene>
<keyword evidence="6" id="KW-0547">Nucleotide-binding</keyword>
<evidence type="ECO:0000313" key="11">
    <source>
        <dbReference type="EMBL" id="MFC7293886.1"/>
    </source>
</evidence>
<dbReference type="Pfam" id="PF01909">
    <property type="entry name" value="NTP_transf_2"/>
    <property type="match status" value="1"/>
</dbReference>
<dbReference type="Gene3D" id="3.30.460.10">
    <property type="entry name" value="Beta Polymerase, domain 2"/>
    <property type="match status" value="1"/>
</dbReference>
<keyword evidence="4" id="KW-0548">Nucleotidyltransferase</keyword>
<evidence type="ECO:0000256" key="8">
    <source>
        <dbReference type="ARBA" id="ARBA00022842"/>
    </source>
</evidence>